<dbReference type="CDD" id="cd07185">
    <property type="entry name" value="OmpA_C-like"/>
    <property type="match status" value="1"/>
</dbReference>
<keyword evidence="4" id="KW-1003">Cell membrane</keyword>
<dbReference type="PRINTS" id="PR01021">
    <property type="entry name" value="OMPADOMAIN"/>
</dbReference>
<dbReference type="EMBL" id="JAJFAT010000009">
    <property type="protein sequence ID" value="MCC3145198.1"/>
    <property type="molecule type" value="Genomic_DNA"/>
</dbReference>
<comment type="subcellular location">
    <subcellularLocation>
        <location evidence="1">Cell membrane</location>
        <topology evidence="1">Single-pass membrane protein</topology>
    </subcellularLocation>
    <subcellularLocation>
        <location evidence="2">Cell outer membrane</location>
    </subcellularLocation>
</comment>
<protein>
    <submittedName>
        <fullName evidence="12">OmpA family protein</fullName>
    </submittedName>
</protein>
<evidence type="ECO:0000313" key="13">
    <source>
        <dbReference type="Proteomes" id="UP001199296"/>
    </source>
</evidence>
<evidence type="ECO:0000313" key="12">
    <source>
        <dbReference type="EMBL" id="MCC3145198.1"/>
    </source>
</evidence>
<reference evidence="12 13" key="1">
    <citation type="submission" date="2021-10" db="EMBL/GenBank/DDBJ databases">
        <authorList>
            <person name="Grouzdev D.S."/>
            <person name="Pantiukh K.S."/>
            <person name="Krutkina M.S."/>
        </authorList>
    </citation>
    <scope>NUCLEOTIDE SEQUENCE [LARGE SCALE GENOMIC DNA]</scope>
    <source>
        <strain evidence="12 13">Z-7514</strain>
    </source>
</reference>
<dbReference type="GO" id="GO:0005886">
    <property type="term" value="C:plasma membrane"/>
    <property type="evidence" value="ECO:0007669"/>
    <property type="project" value="UniProtKB-SubCell"/>
</dbReference>
<dbReference type="InterPro" id="IPR036737">
    <property type="entry name" value="OmpA-like_sf"/>
</dbReference>
<dbReference type="PROSITE" id="PS51123">
    <property type="entry name" value="OMPA_2"/>
    <property type="match status" value="1"/>
</dbReference>
<dbReference type="Proteomes" id="UP001199296">
    <property type="component" value="Unassembled WGS sequence"/>
</dbReference>
<evidence type="ECO:0000256" key="6">
    <source>
        <dbReference type="ARBA" id="ARBA00022989"/>
    </source>
</evidence>
<evidence type="ECO:0000256" key="7">
    <source>
        <dbReference type="ARBA" id="ARBA00023136"/>
    </source>
</evidence>
<organism evidence="12 13">
    <name type="scientific">Halanaerobium polyolivorans</name>
    <dbReference type="NCBI Taxonomy" id="2886943"/>
    <lineage>
        <taxon>Bacteria</taxon>
        <taxon>Bacillati</taxon>
        <taxon>Bacillota</taxon>
        <taxon>Clostridia</taxon>
        <taxon>Halanaerobiales</taxon>
        <taxon>Halanaerobiaceae</taxon>
        <taxon>Halanaerobium</taxon>
    </lineage>
</organism>
<dbReference type="Pfam" id="PF00691">
    <property type="entry name" value="OmpA"/>
    <property type="match status" value="1"/>
</dbReference>
<comment type="caution">
    <text evidence="12">The sequence shown here is derived from an EMBL/GenBank/DDBJ whole genome shotgun (WGS) entry which is preliminary data.</text>
</comment>
<dbReference type="InterPro" id="IPR025713">
    <property type="entry name" value="MotB-like_N_dom"/>
</dbReference>
<evidence type="ECO:0000256" key="2">
    <source>
        <dbReference type="ARBA" id="ARBA00004442"/>
    </source>
</evidence>
<evidence type="ECO:0000256" key="9">
    <source>
        <dbReference type="PROSITE-ProRule" id="PRU00473"/>
    </source>
</evidence>
<evidence type="ECO:0000259" key="11">
    <source>
        <dbReference type="PROSITE" id="PS51123"/>
    </source>
</evidence>
<sequence>MSDNNNTYNKNEEDQGGGSPAWMTTFGDMMTLLLVFFVLLYSFSVMDLDKFQGFISALQNQLGVLDGGRTVTDHPNIDAGTIDDNFARPLENITEIMQEMESYIEQNNLEGMVDIEVKRKGLVISFRGEILYEIAKADLRPEGREVLTRISANLLEIPNDIMVEGHTDNLPINTDEFPSNWELSTARAVNVAKYLIEEKGFDPNRLSAAGYSEYRPISDNDTAEGRAENRRVEIVVLNSSYLAQSGEARDS</sequence>
<name>A0AAW4X072_9FIRM</name>
<feature type="domain" description="OmpA-like" evidence="11">
    <location>
        <begin position="119"/>
        <end position="240"/>
    </location>
</feature>
<dbReference type="PANTHER" id="PTHR30329">
    <property type="entry name" value="STATOR ELEMENT OF FLAGELLAR MOTOR COMPLEX"/>
    <property type="match status" value="1"/>
</dbReference>
<evidence type="ECO:0000256" key="4">
    <source>
        <dbReference type="ARBA" id="ARBA00022475"/>
    </source>
</evidence>
<dbReference type="GO" id="GO:0009279">
    <property type="term" value="C:cell outer membrane"/>
    <property type="evidence" value="ECO:0007669"/>
    <property type="project" value="UniProtKB-SubCell"/>
</dbReference>
<dbReference type="SUPFAM" id="SSF103088">
    <property type="entry name" value="OmpA-like"/>
    <property type="match status" value="1"/>
</dbReference>
<evidence type="ECO:0000256" key="8">
    <source>
        <dbReference type="ARBA" id="ARBA00023237"/>
    </source>
</evidence>
<comment type="similarity">
    <text evidence="3">Belongs to the MotB family.</text>
</comment>
<keyword evidence="7 9" id="KW-0472">Membrane</keyword>
<gene>
    <name evidence="12" type="ORF">LJ207_07665</name>
</gene>
<dbReference type="PANTHER" id="PTHR30329:SF21">
    <property type="entry name" value="LIPOPROTEIN YIAD-RELATED"/>
    <property type="match status" value="1"/>
</dbReference>
<feature type="transmembrane region" description="Helical" evidence="10">
    <location>
        <begin position="20"/>
        <end position="43"/>
    </location>
</feature>
<evidence type="ECO:0000256" key="1">
    <source>
        <dbReference type="ARBA" id="ARBA00004162"/>
    </source>
</evidence>
<evidence type="ECO:0000256" key="3">
    <source>
        <dbReference type="ARBA" id="ARBA00008914"/>
    </source>
</evidence>
<keyword evidence="6 10" id="KW-1133">Transmembrane helix</keyword>
<dbReference type="Pfam" id="PF13677">
    <property type="entry name" value="MotB_plug"/>
    <property type="match status" value="1"/>
</dbReference>
<dbReference type="RefSeq" id="WP_229345784.1">
    <property type="nucleotide sequence ID" value="NZ_JAJFAT010000009.1"/>
</dbReference>
<evidence type="ECO:0000256" key="5">
    <source>
        <dbReference type="ARBA" id="ARBA00022692"/>
    </source>
</evidence>
<dbReference type="Gene3D" id="3.30.1330.60">
    <property type="entry name" value="OmpA-like domain"/>
    <property type="match status" value="1"/>
</dbReference>
<keyword evidence="8" id="KW-0998">Cell outer membrane</keyword>
<accession>A0AAW4X072</accession>
<dbReference type="AlphaFoldDB" id="A0AAW4X072"/>
<dbReference type="InterPro" id="IPR050330">
    <property type="entry name" value="Bact_OuterMem_StrucFunc"/>
</dbReference>
<keyword evidence="5 10" id="KW-0812">Transmembrane</keyword>
<keyword evidence="13" id="KW-1185">Reference proteome</keyword>
<proteinExistence type="inferred from homology"/>
<evidence type="ECO:0000256" key="10">
    <source>
        <dbReference type="SAM" id="Phobius"/>
    </source>
</evidence>
<dbReference type="InterPro" id="IPR006665">
    <property type="entry name" value="OmpA-like"/>
</dbReference>
<dbReference type="InterPro" id="IPR006664">
    <property type="entry name" value="OMP_bac"/>
</dbReference>